<dbReference type="Proteomes" id="UP000257127">
    <property type="component" value="Unassembled WGS sequence"/>
</dbReference>
<evidence type="ECO:0000259" key="2">
    <source>
        <dbReference type="PROSITE" id="PS50093"/>
    </source>
</evidence>
<dbReference type="NCBIfam" id="TIGR04131">
    <property type="entry name" value="Bac_Flav_CTERM"/>
    <property type="match status" value="1"/>
</dbReference>
<dbReference type="AlphaFoldDB" id="A0A3E1EY41"/>
<evidence type="ECO:0000256" key="1">
    <source>
        <dbReference type="SAM" id="Phobius"/>
    </source>
</evidence>
<organism evidence="3 4">
    <name type="scientific">Brumimicrobium aurantiacum</name>
    <dbReference type="NCBI Taxonomy" id="1737063"/>
    <lineage>
        <taxon>Bacteria</taxon>
        <taxon>Pseudomonadati</taxon>
        <taxon>Bacteroidota</taxon>
        <taxon>Flavobacteriia</taxon>
        <taxon>Flavobacteriales</taxon>
        <taxon>Crocinitomicaceae</taxon>
        <taxon>Brumimicrobium</taxon>
    </lineage>
</organism>
<comment type="caution">
    <text evidence="3">The sequence shown here is derived from an EMBL/GenBank/DDBJ whole genome shotgun (WGS) entry which is preliminary data.</text>
</comment>
<dbReference type="InterPro" id="IPR035986">
    <property type="entry name" value="PKD_dom_sf"/>
</dbReference>
<accession>A0A3E1EY41</accession>
<evidence type="ECO:0000313" key="3">
    <source>
        <dbReference type="EMBL" id="RFC54393.1"/>
    </source>
</evidence>
<dbReference type="CDD" id="cd00146">
    <property type="entry name" value="PKD"/>
    <property type="match status" value="1"/>
</dbReference>
<dbReference type="Pfam" id="PF13585">
    <property type="entry name" value="CHU_C"/>
    <property type="match status" value="1"/>
</dbReference>
<evidence type="ECO:0000313" key="4">
    <source>
        <dbReference type="Proteomes" id="UP000257127"/>
    </source>
</evidence>
<reference evidence="3 4" key="1">
    <citation type="submission" date="2018-08" db="EMBL/GenBank/DDBJ databases">
        <title>The draft genome squence of Brumimicrobium sp. N62.</title>
        <authorList>
            <person name="Du Z.-J."/>
            <person name="Luo H.-R."/>
        </authorList>
    </citation>
    <scope>NUCLEOTIDE SEQUENCE [LARGE SCALE GENOMIC DNA]</scope>
    <source>
        <strain evidence="3 4">N62</strain>
    </source>
</reference>
<name>A0A3E1EY41_9FLAO</name>
<sequence length="545" mass="58523">MQQFRKLSIPYFNALILNASKFILFIFLLTSGNLQSQILFYEGFNGADGSTSGTANGVDWSSSCPSCLNGDYWETKSGVFEGKDTNGEAFWNTDDAIDISNCGNIEISLNIESQGTMEACGTGCNSADWVRLQYNIDGTGWQDPANSSMCSGPCAGINVIASDDVPSQVYSTGCIPANGSNLQIRISVQCWSSTEYWKIDDITVTCSSQSAGEDGVLNICSTSPITNLFDQLGGNPLGGGTWSGPSNLSNGDQGTFDPATMLGGTYTYTVGSAPCQETASVTVTNTAIGNAGDDNSIDFCRTDNPSNLFDLLNGNPDKNGTWTGPSPLTNGDLGTFDPQTMNAGEYVYSLGTAPCMNSASVIVGISQPIAQFTASPSITTTENTMVSFTNESINAVDYLWDFGDNSSLDNTVSPVHHFPNSEPGVYEVILTAFDANHCTDTFISTITISSPSLDYEIPNVFTPNGDFQNDHFKLINSESISDLEVVILNRWGNVVFESTDKDFKWNGKNKNTGVECGDGSYFYKMIITNSIGQEKLEQGFIQLAR</sequence>
<dbReference type="PROSITE" id="PS50093">
    <property type="entry name" value="PKD"/>
    <property type="match status" value="1"/>
</dbReference>
<dbReference type="InterPro" id="IPR022409">
    <property type="entry name" value="PKD/Chitinase_dom"/>
</dbReference>
<dbReference type="OrthoDB" id="1236981at2"/>
<feature type="transmembrane region" description="Helical" evidence="1">
    <location>
        <begin position="12"/>
        <end position="30"/>
    </location>
</feature>
<dbReference type="RefSeq" id="WP_116880794.1">
    <property type="nucleotide sequence ID" value="NZ_QURB01000004.1"/>
</dbReference>
<feature type="domain" description="PKD" evidence="2">
    <location>
        <begin position="368"/>
        <end position="435"/>
    </location>
</feature>
<dbReference type="InterPro" id="IPR026341">
    <property type="entry name" value="T9SS_type_B"/>
</dbReference>
<keyword evidence="1" id="KW-0812">Transmembrane</keyword>
<proteinExistence type="predicted"/>
<dbReference type="SUPFAM" id="SSF49299">
    <property type="entry name" value="PKD domain"/>
    <property type="match status" value="1"/>
</dbReference>
<dbReference type="Gene3D" id="2.60.120.260">
    <property type="entry name" value="Galactose-binding domain-like"/>
    <property type="match status" value="1"/>
</dbReference>
<keyword evidence="4" id="KW-1185">Reference proteome</keyword>
<protein>
    <submittedName>
        <fullName evidence="3">PKD domain-containing protein</fullName>
    </submittedName>
</protein>
<dbReference type="EMBL" id="QURB01000004">
    <property type="protein sequence ID" value="RFC54393.1"/>
    <property type="molecule type" value="Genomic_DNA"/>
</dbReference>
<keyword evidence="1" id="KW-1133">Transmembrane helix</keyword>
<gene>
    <name evidence="3" type="ORF">DXU93_08175</name>
</gene>
<keyword evidence="1" id="KW-0472">Membrane</keyword>
<dbReference type="InterPro" id="IPR000601">
    <property type="entry name" value="PKD_dom"/>
</dbReference>
<dbReference type="InterPro" id="IPR013783">
    <property type="entry name" value="Ig-like_fold"/>
</dbReference>
<dbReference type="Pfam" id="PF18911">
    <property type="entry name" value="PKD_4"/>
    <property type="match status" value="1"/>
</dbReference>
<dbReference type="Gene3D" id="2.60.40.10">
    <property type="entry name" value="Immunoglobulins"/>
    <property type="match status" value="1"/>
</dbReference>
<dbReference type="SMART" id="SM00089">
    <property type="entry name" value="PKD"/>
    <property type="match status" value="1"/>
</dbReference>